<evidence type="ECO:0000313" key="6">
    <source>
        <dbReference type="Proteomes" id="UP001216638"/>
    </source>
</evidence>
<keyword evidence="3 4" id="KW-0687">Ribonucleoprotein</keyword>
<dbReference type="Proteomes" id="UP001216638">
    <property type="component" value="Chromosome 2"/>
</dbReference>
<dbReference type="InterPro" id="IPR047859">
    <property type="entry name" value="Ribosomal_bL17_CS"/>
</dbReference>
<evidence type="ECO:0000256" key="4">
    <source>
        <dbReference type="RuleBase" id="RU000660"/>
    </source>
</evidence>
<dbReference type="EMBL" id="CP119952">
    <property type="protein sequence ID" value="WFC95465.1"/>
    <property type="molecule type" value="Genomic_DNA"/>
</dbReference>
<keyword evidence="6" id="KW-1185">Reference proteome</keyword>
<evidence type="ECO:0000256" key="1">
    <source>
        <dbReference type="ARBA" id="ARBA00008777"/>
    </source>
</evidence>
<dbReference type="GO" id="GO:0005762">
    <property type="term" value="C:mitochondrial large ribosomal subunit"/>
    <property type="evidence" value="ECO:0007669"/>
    <property type="project" value="TreeGrafter"/>
</dbReference>
<gene>
    <name evidence="5" type="primary">mrpl8</name>
    <name evidence="5" type="ORF">MBRA1_002113</name>
</gene>
<evidence type="ECO:0000256" key="2">
    <source>
        <dbReference type="ARBA" id="ARBA00022980"/>
    </source>
</evidence>
<reference evidence="5" key="1">
    <citation type="submission" date="2023-03" db="EMBL/GenBank/DDBJ databases">
        <title>Mating type loci evolution in Malassezia.</title>
        <authorList>
            <person name="Coelho M.A."/>
        </authorList>
    </citation>
    <scope>NUCLEOTIDE SEQUENCE</scope>
    <source>
        <strain evidence="5">CBS 14135</strain>
    </source>
</reference>
<dbReference type="InterPro" id="IPR036373">
    <property type="entry name" value="Ribosomal_bL17_sf"/>
</dbReference>
<evidence type="ECO:0000313" key="5">
    <source>
        <dbReference type="EMBL" id="WFC95465.1"/>
    </source>
</evidence>
<sequence length="310" mass="34791">MKGLAFRKLNRSSSHRNHLLRNLVTSLLAHERIVTTVAKAKEAARQAEKIITLGKRGTPTALSSAQSYLFATGESMPRLAAMAKRYAERPGGYTRIHLMGHRKGDHAPRAILELVDNPTDVKLDMTARAMARETDIMLRRAQRNVSLVELHTLLAAQPNVPLERDERFAPLTRRNIAKLVRYRGDAARTELAEKAAQYLEQLRAAENVEGRWRDDTARWDAMELSRPSRGRILTRPKVGQRLYAGQLSPEQAARVGERAEVAQPIRTRQGHVSPTRIVTASKPSVVRLSKGVFAKRYVRKTRAVPARALP</sequence>
<proteinExistence type="inferred from homology"/>
<dbReference type="Pfam" id="PF01196">
    <property type="entry name" value="Ribosomal_L17"/>
    <property type="match status" value="1"/>
</dbReference>
<organism evidence="5 6">
    <name type="scientific">Malassezia brasiliensis</name>
    <dbReference type="NCBI Taxonomy" id="1821822"/>
    <lineage>
        <taxon>Eukaryota</taxon>
        <taxon>Fungi</taxon>
        <taxon>Dikarya</taxon>
        <taxon>Basidiomycota</taxon>
        <taxon>Ustilaginomycotina</taxon>
        <taxon>Malasseziomycetes</taxon>
        <taxon>Malasseziales</taxon>
        <taxon>Malasseziaceae</taxon>
        <taxon>Malassezia</taxon>
    </lineage>
</organism>
<accession>A0AAF0DSN5</accession>
<dbReference type="Gene3D" id="3.90.1030.10">
    <property type="entry name" value="Ribosomal protein L17"/>
    <property type="match status" value="1"/>
</dbReference>
<evidence type="ECO:0000256" key="3">
    <source>
        <dbReference type="ARBA" id="ARBA00023274"/>
    </source>
</evidence>
<dbReference type="SUPFAM" id="SSF64263">
    <property type="entry name" value="Prokaryotic ribosomal protein L17"/>
    <property type="match status" value="1"/>
</dbReference>
<dbReference type="GO" id="GO:0003735">
    <property type="term" value="F:structural constituent of ribosome"/>
    <property type="evidence" value="ECO:0007669"/>
    <property type="project" value="InterPro"/>
</dbReference>
<keyword evidence="2 4" id="KW-0689">Ribosomal protein</keyword>
<name>A0AAF0DSN5_9BASI</name>
<dbReference type="PROSITE" id="PS01167">
    <property type="entry name" value="RIBOSOMAL_L17"/>
    <property type="match status" value="1"/>
</dbReference>
<dbReference type="InterPro" id="IPR000456">
    <property type="entry name" value="Ribosomal_bL17"/>
</dbReference>
<dbReference type="AlphaFoldDB" id="A0AAF0DSN5"/>
<comment type="similarity">
    <text evidence="1 4">Belongs to the bacterial ribosomal protein bL17 family.</text>
</comment>
<dbReference type="GO" id="GO:0006412">
    <property type="term" value="P:translation"/>
    <property type="evidence" value="ECO:0007669"/>
    <property type="project" value="InterPro"/>
</dbReference>
<dbReference type="PANTHER" id="PTHR14413:SF16">
    <property type="entry name" value="LARGE RIBOSOMAL SUBUNIT PROTEIN BL17M"/>
    <property type="match status" value="1"/>
</dbReference>
<protein>
    <submittedName>
        <fullName evidence="5">54S ribosomal protein L8, mitochondrial</fullName>
    </submittedName>
</protein>
<dbReference type="NCBIfam" id="TIGR00059">
    <property type="entry name" value="L17"/>
    <property type="match status" value="1"/>
</dbReference>
<dbReference type="PANTHER" id="PTHR14413">
    <property type="entry name" value="RIBOSOMAL PROTEIN L17"/>
    <property type="match status" value="1"/>
</dbReference>